<keyword evidence="2" id="KW-1185">Reference proteome</keyword>
<gene>
    <name evidence="1" type="ORF">CC84DRAFT_432528</name>
</gene>
<sequence>MQPSYARLCRLPPTSQSPLITGPMLCGLPSFIIVQPLCGVWDSGEEGQNRGQQKASLAMTDARETETATLSNALGRTCHRGPQQLWTRIQLQPPVASKGWDSNSIQRRRTNMSLNLSTIMSKGTIAASNSLQKADGTRLAETDRQGRSMHTNHAKGGSHRGWCSDWIFVMYSDG</sequence>
<accession>A0A177CQJ2</accession>
<dbReference type="GeneID" id="28769714"/>
<evidence type="ECO:0000313" key="1">
    <source>
        <dbReference type="EMBL" id="OAG09218.1"/>
    </source>
</evidence>
<reference evidence="1 2" key="1">
    <citation type="submission" date="2016-05" db="EMBL/GenBank/DDBJ databases">
        <title>Comparative analysis of secretome profiles of manganese(II)-oxidizing ascomycete fungi.</title>
        <authorList>
            <consortium name="DOE Joint Genome Institute"/>
            <person name="Zeiner C.A."/>
            <person name="Purvine S.O."/>
            <person name="Zink E.M."/>
            <person name="Wu S."/>
            <person name="Pasa-Tolic L."/>
            <person name="Chaput D.L."/>
            <person name="Haridas S."/>
            <person name="Grigoriev I.V."/>
            <person name="Santelli C.M."/>
            <person name="Hansel C.M."/>
        </authorList>
    </citation>
    <scope>NUCLEOTIDE SEQUENCE [LARGE SCALE GENOMIC DNA]</scope>
    <source>
        <strain evidence="1 2">AP3s5-JAC2a</strain>
    </source>
</reference>
<evidence type="ECO:0000313" key="2">
    <source>
        <dbReference type="Proteomes" id="UP000077069"/>
    </source>
</evidence>
<proteinExistence type="predicted"/>
<dbReference type="Proteomes" id="UP000077069">
    <property type="component" value="Unassembled WGS sequence"/>
</dbReference>
<dbReference type="RefSeq" id="XP_018039583.1">
    <property type="nucleotide sequence ID" value="XM_018186228.1"/>
</dbReference>
<organism evidence="1 2">
    <name type="scientific">Paraphaeosphaeria sporulosa</name>
    <dbReference type="NCBI Taxonomy" id="1460663"/>
    <lineage>
        <taxon>Eukaryota</taxon>
        <taxon>Fungi</taxon>
        <taxon>Dikarya</taxon>
        <taxon>Ascomycota</taxon>
        <taxon>Pezizomycotina</taxon>
        <taxon>Dothideomycetes</taxon>
        <taxon>Pleosporomycetidae</taxon>
        <taxon>Pleosporales</taxon>
        <taxon>Massarineae</taxon>
        <taxon>Didymosphaeriaceae</taxon>
        <taxon>Paraphaeosphaeria</taxon>
    </lineage>
</organism>
<protein>
    <submittedName>
        <fullName evidence="1">Uncharacterized protein</fullName>
    </submittedName>
</protein>
<dbReference type="InParanoid" id="A0A177CQJ2"/>
<dbReference type="AlphaFoldDB" id="A0A177CQJ2"/>
<name>A0A177CQJ2_9PLEO</name>
<dbReference type="EMBL" id="KV441549">
    <property type="protein sequence ID" value="OAG09218.1"/>
    <property type="molecule type" value="Genomic_DNA"/>
</dbReference>